<dbReference type="AlphaFoldDB" id="A0A8S3ZSA2"/>
<feature type="region of interest" description="Disordered" evidence="1">
    <location>
        <begin position="445"/>
        <end position="641"/>
    </location>
</feature>
<feature type="compositionally biased region" description="Basic and acidic residues" evidence="1">
    <location>
        <begin position="376"/>
        <end position="397"/>
    </location>
</feature>
<organism evidence="3 4">
    <name type="scientific">Candidula unifasciata</name>
    <dbReference type="NCBI Taxonomy" id="100452"/>
    <lineage>
        <taxon>Eukaryota</taxon>
        <taxon>Metazoa</taxon>
        <taxon>Spiralia</taxon>
        <taxon>Lophotrochozoa</taxon>
        <taxon>Mollusca</taxon>
        <taxon>Gastropoda</taxon>
        <taxon>Heterobranchia</taxon>
        <taxon>Euthyneura</taxon>
        <taxon>Panpulmonata</taxon>
        <taxon>Eupulmonata</taxon>
        <taxon>Stylommatophora</taxon>
        <taxon>Helicina</taxon>
        <taxon>Helicoidea</taxon>
        <taxon>Geomitridae</taxon>
        <taxon>Candidula</taxon>
    </lineage>
</organism>
<protein>
    <recommendedName>
        <fullName evidence="2">Cyclic nucleotide-binding domain-containing protein</fullName>
    </recommendedName>
</protein>
<dbReference type="InterPro" id="IPR018490">
    <property type="entry name" value="cNMP-bd_dom_sf"/>
</dbReference>
<dbReference type="Proteomes" id="UP000678393">
    <property type="component" value="Unassembled WGS sequence"/>
</dbReference>
<feature type="compositionally biased region" description="Polar residues" evidence="1">
    <location>
        <begin position="493"/>
        <end position="503"/>
    </location>
</feature>
<feature type="compositionally biased region" description="Low complexity" evidence="1">
    <location>
        <begin position="572"/>
        <end position="587"/>
    </location>
</feature>
<proteinExistence type="predicted"/>
<dbReference type="CDD" id="cd00038">
    <property type="entry name" value="CAP_ED"/>
    <property type="match status" value="1"/>
</dbReference>
<dbReference type="InterPro" id="IPR051413">
    <property type="entry name" value="K/Na_HCN_channel"/>
</dbReference>
<dbReference type="OrthoDB" id="421226at2759"/>
<feature type="compositionally biased region" description="Acidic residues" evidence="1">
    <location>
        <begin position="343"/>
        <end position="354"/>
    </location>
</feature>
<feature type="region of interest" description="Disordered" evidence="1">
    <location>
        <begin position="376"/>
        <end position="411"/>
    </location>
</feature>
<dbReference type="GO" id="GO:0003254">
    <property type="term" value="P:regulation of membrane depolarization"/>
    <property type="evidence" value="ECO:0007669"/>
    <property type="project" value="TreeGrafter"/>
</dbReference>
<feature type="non-terminal residue" evidence="3">
    <location>
        <position position="1"/>
    </location>
</feature>
<accession>A0A8S3ZSA2</accession>
<dbReference type="InterPro" id="IPR014710">
    <property type="entry name" value="RmlC-like_jellyroll"/>
</dbReference>
<dbReference type="Gene3D" id="2.60.120.10">
    <property type="entry name" value="Jelly Rolls"/>
    <property type="match status" value="1"/>
</dbReference>
<dbReference type="PANTHER" id="PTHR45689:SF5">
    <property type="entry name" value="I[[H]] CHANNEL, ISOFORM E"/>
    <property type="match status" value="1"/>
</dbReference>
<dbReference type="EMBL" id="CAJHNH020005334">
    <property type="protein sequence ID" value="CAG5132387.1"/>
    <property type="molecule type" value="Genomic_DNA"/>
</dbReference>
<evidence type="ECO:0000313" key="4">
    <source>
        <dbReference type="Proteomes" id="UP000678393"/>
    </source>
</evidence>
<dbReference type="PANTHER" id="PTHR45689">
    <property type="entry name" value="I[[H]] CHANNEL, ISOFORM E"/>
    <property type="match status" value="1"/>
</dbReference>
<feature type="region of interest" description="Disordered" evidence="1">
    <location>
        <begin position="334"/>
        <end position="362"/>
    </location>
</feature>
<evidence type="ECO:0000256" key="1">
    <source>
        <dbReference type="SAM" id="MobiDB-lite"/>
    </source>
</evidence>
<reference evidence="3" key="1">
    <citation type="submission" date="2021-04" db="EMBL/GenBank/DDBJ databases">
        <authorList>
            <consortium name="Molecular Ecology Group"/>
        </authorList>
    </citation>
    <scope>NUCLEOTIDE SEQUENCE</scope>
</reference>
<sequence>FLAIAGKFMRIFNLICLMLLLGHWNGCLQFLVPLIQEFPHDCWVSAEGLTKAHWTEQYTFALFKALSHMLCIGYGRFPPQNMSDTWLTILSMLSGATCYALFLAHTTTLIQSFDTSRRLYNEKFKQVEEYMVYRKLPRSLRQRITDYYEHRYQGKMFDEDTILSELNECLKHEVVNHNCRSLVASVPFFTNADPSFVSEVVSKLRFEVYQPGDYIIREGTMGTKMYFIQEGIVDIITSDGEVATSLSDGSYFGEICLLTNARRVASVRAETYACLYSLAVEHFNSVLDRYPVMRRTMESVAAERLTKIGKNPSIVSSRADLEEDQKLVNEIVMESTPIPTSASEDEDRDSDDSSDGSKHKKKSSFKFDFSTKLHKISEERKHKTKDHSKDRDFGDSKHHGHSWTKLPKVHSGSNLFGLKVPTLPERKRSGSVGDAFGLASTRLTQSLDEADEEEGHVPDTKRRGSFLGGRILKAFEMKDLNKPKHHKDDKKSQSALSGDMTKSISDDYTECMSAAPTSEESARLITPCEPKDSKNSVSEITKDFDPLKTQSDERSPVKRNISSSESKPFGGLKSLKSSLKSSSVASSDAPTEISEIECSEVGSTHASPGSKVKIEISHKGEHTDEKSRDKPKDQTPKVVFFTDPIVQAYGKTKSNTS</sequence>
<dbReference type="SUPFAM" id="SSF51206">
    <property type="entry name" value="cAMP-binding domain-like"/>
    <property type="match status" value="1"/>
</dbReference>
<dbReference type="Pfam" id="PF00027">
    <property type="entry name" value="cNMP_binding"/>
    <property type="match status" value="1"/>
</dbReference>
<evidence type="ECO:0000259" key="2">
    <source>
        <dbReference type="PROSITE" id="PS50042"/>
    </source>
</evidence>
<feature type="compositionally biased region" description="Basic and acidic residues" evidence="1">
    <location>
        <begin position="473"/>
        <end position="482"/>
    </location>
</feature>
<feature type="domain" description="Cyclic nucleotide-binding" evidence="2">
    <location>
        <begin position="188"/>
        <end position="304"/>
    </location>
</feature>
<dbReference type="InterPro" id="IPR000595">
    <property type="entry name" value="cNMP-bd_dom"/>
</dbReference>
<keyword evidence="4" id="KW-1185">Reference proteome</keyword>
<dbReference type="SMART" id="SM00100">
    <property type="entry name" value="cNMP"/>
    <property type="match status" value="1"/>
</dbReference>
<evidence type="ECO:0000313" key="3">
    <source>
        <dbReference type="EMBL" id="CAG5132387.1"/>
    </source>
</evidence>
<dbReference type="InterPro" id="IPR018488">
    <property type="entry name" value="cNMP-bd_CS"/>
</dbReference>
<feature type="compositionally biased region" description="Basic and acidic residues" evidence="1">
    <location>
        <begin position="529"/>
        <end position="556"/>
    </location>
</feature>
<dbReference type="GO" id="GO:0005249">
    <property type="term" value="F:voltage-gated potassium channel activity"/>
    <property type="evidence" value="ECO:0007669"/>
    <property type="project" value="TreeGrafter"/>
</dbReference>
<dbReference type="PROSITE" id="PS00888">
    <property type="entry name" value="CNMP_BINDING_1"/>
    <property type="match status" value="1"/>
</dbReference>
<dbReference type="GO" id="GO:0098855">
    <property type="term" value="C:HCN channel complex"/>
    <property type="evidence" value="ECO:0007669"/>
    <property type="project" value="TreeGrafter"/>
</dbReference>
<comment type="caution">
    <text evidence="3">The sequence shown here is derived from an EMBL/GenBank/DDBJ whole genome shotgun (WGS) entry which is preliminary data.</text>
</comment>
<feature type="compositionally biased region" description="Basic and acidic residues" evidence="1">
    <location>
        <begin position="612"/>
        <end position="635"/>
    </location>
</feature>
<name>A0A8S3ZSA2_9EUPU</name>
<dbReference type="PROSITE" id="PS50042">
    <property type="entry name" value="CNMP_BINDING_3"/>
    <property type="match status" value="1"/>
</dbReference>
<dbReference type="SUPFAM" id="SSF81324">
    <property type="entry name" value="Voltage-gated potassium channels"/>
    <property type="match status" value="1"/>
</dbReference>
<gene>
    <name evidence="3" type="ORF">CUNI_LOCUS17945</name>
</gene>
<dbReference type="Gene3D" id="1.10.287.70">
    <property type="match status" value="1"/>
</dbReference>
<dbReference type="GO" id="GO:0035725">
    <property type="term" value="P:sodium ion transmembrane transport"/>
    <property type="evidence" value="ECO:0007669"/>
    <property type="project" value="TreeGrafter"/>
</dbReference>
<dbReference type="Gene3D" id="1.10.287.630">
    <property type="entry name" value="Helix hairpin bin"/>
    <property type="match status" value="1"/>
</dbReference>